<organism evidence="1 2">
    <name type="scientific">Trifolium medium</name>
    <dbReference type="NCBI Taxonomy" id="97028"/>
    <lineage>
        <taxon>Eukaryota</taxon>
        <taxon>Viridiplantae</taxon>
        <taxon>Streptophyta</taxon>
        <taxon>Embryophyta</taxon>
        <taxon>Tracheophyta</taxon>
        <taxon>Spermatophyta</taxon>
        <taxon>Magnoliopsida</taxon>
        <taxon>eudicotyledons</taxon>
        <taxon>Gunneridae</taxon>
        <taxon>Pentapetalae</taxon>
        <taxon>rosids</taxon>
        <taxon>fabids</taxon>
        <taxon>Fabales</taxon>
        <taxon>Fabaceae</taxon>
        <taxon>Papilionoideae</taxon>
        <taxon>50 kb inversion clade</taxon>
        <taxon>NPAAA clade</taxon>
        <taxon>Hologalegina</taxon>
        <taxon>IRL clade</taxon>
        <taxon>Trifolieae</taxon>
        <taxon>Trifolium</taxon>
    </lineage>
</organism>
<sequence length="275" mass="30942">AANSNVRQNALHLLLDIFPLEDPDATKEDKDTLLGKQFFLLERLLVDDCPEVRTIAIEGSCRVLHLFWEVIPSPIITKMLTKIIGDMSHDACNEVRLSTLNGIIYLLDNPHSHEVLKVLCPRLGHLMQDNVLTVRVAVADLLLRLNDVRNFQFNKVRVFLNSPLFKKFLYLIDQPPVAQKITKLLIPSYFPSTVPIEEACNRCIRLVKRAPMAGAIFCKYAVLEGASKTHLMELVKVFLSLVLSPDQLDAGQIEGFLVAASFLCDNLACEPCYMN</sequence>
<dbReference type="Proteomes" id="UP000265520">
    <property type="component" value="Unassembled WGS sequence"/>
</dbReference>
<dbReference type="AlphaFoldDB" id="A0A392N619"/>
<gene>
    <name evidence="1" type="ORF">A2U01_0016221</name>
</gene>
<dbReference type="SUPFAM" id="SSF48371">
    <property type="entry name" value="ARM repeat"/>
    <property type="match status" value="1"/>
</dbReference>
<evidence type="ECO:0000313" key="2">
    <source>
        <dbReference type="Proteomes" id="UP000265520"/>
    </source>
</evidence>
<dbReference type="InterPro" id="IPR016024">
    <property type="entry name" value="ARM-type_fold"/>
</dbReference>
<dbReference type="PANTHER" id="PTHR16199">
    <property type="entry name" value="CONDENSIN-2 COMPLEX SUBUNIT G2"/>
    <property type="match status" value="1"/>
</dbReference>
<feature type="non-terminal residue" evidence="1">
    <location>
        <position position="1"/>
    </location>
</feature>
<feature type="non-terminal residue" evidence="1">
    <location>
        <position position="275"/>
    </location>
</feature>
<dbReference type="PANTHER" id="PTHR16199:SF4">
    <property type="entry name" value="CONDENSIN-2 COMPLEX SUBUNIT G2"/>
    <property type="match status" value="1"/>
</dbReference>
<comment type="caution">
    <text evidence="1">The sequence shown here is derived from an EMBL/GenBank/DDBJ whole genome shotgun (WGS) entry which is preliminary data.</text>
</comment>
<dbReference type="GO" id="GO:0000070">
    <property type="term" value="P:mitotic sister chromatid segregation"/>
    <property type="evidence" value="ECO:0007669"/>
    <property type="project" value="TreeGrafter"/>
</dbReference>
<protein>
    <submittedName>
        <fullName evidence="1">Condensin-2 complex subunit G2</fullName>
    </submittedName>
</protein>
<accession>A0A392N619</accession>
<dbReference type="GO" id="GO:0005634">
    <property type="term" value="C:nucleus"/>
    <property type="evidence" value="ECO:0007669"/>
    <property type="project" value="TreeGrafter"/>
</dbReference>
<evidence type="ECO:0000313" key="1">
    <source>
        <dbReference type="EMBL" id="MCH95246.1"/>
    </source>
</evidence>
<proteinExistence type="predicted"/>
<reference evidence="1 2" key="1">
    <citation type="journal article" date="2018" name="Front. Plant Sci.">
        <title>Red Clover (Trifolium pratense) and Zigzag Clover (T. medium) - A Picture of Genomic Similarities and Differences.</title>
        <authorList>
            <person name="Dluhosova J."/>
            <person name="Istvanek J."/>
            <person name="Nedelnik J."/>
            <person name="Repkova J."/>
        </authorList>
    </citation>
    <scope>NUCLEOTIDE SEQUENCE [LARGE SCALE GENOMIC DNA]</scope>
    <source>
        <strain evidence="2">cv. 10/8</strain>
        <tissue evidence="1">Leaf</tissue>
    </source>
</reference>
<name>A0A392N619_9FABA</name>
<dbReference type="Gene3D" id="1.25.10.10">
    <property type="entry name" value="Leucine-rich Repeat Variant"/>
    <property type="match status" value="1"/>
</dbReference>
<dbReference type="GO" id="GO:0000796">
    <property type="term" value="C:condensin complex"/>
    <property type="evidence" value="ECO:0007669"/>
    <property type="project" value="TreeGrafter"/>
</dbReference>
<dbReference type="EMBL" id="LXQA010029321">
    <property type="protein sequence ID" value="MCH95246.1"/>
    <property type="molecule type" value="Genomic_DNA"/>
</dbReference>
<keyword evidence="2" id="KW-1185">Reference proteome</keyword>
<dbReference type="InterPro" id="IPR011989">
    <property type="entry name" value="ARM-like"/>
</dbReference>